<dbReference type="PANTHER" id="PTHR43537">
    <property type="entry name" value="TRANSCRIPTIONAL REGULATOR, GNTR FAMILY"/>
    <property type="match status" value="1"/>
</dbReference>
<dbReference type="EMBL" id="JAENGP010000002">
    <property type="protein sequence ID" value="MBK1780171.1"/>
    <property type="molecule type" value="Genomic_DNA"/>
</dbReference>
<dbReference type="Pfam" id="PF00392">
    <property type="entry name" value="GntR"/>
    <property type="match status" value="1"/>
</dbReference>
<dbReference type="Gene3D" id="1.20.120.530">
    <property type="entry name" value="GntR ligand-binding domain-like"/>
    <property type="match status" value="1"/>
</dbReference>
<name>A0ABS1E9P7_9BURK</name>
<keyword evidence="2" id="KW-0238">DNA-binding</keyword>
<dbReference type="Gene3D" id="1.10.10.10">
    <property type="entry name" value="Winged helix-like DNA-binding domain superfamily/Winged helix DNA-binding domain"/>
    <property type="match status" value="1"/>
</dbReference>
<evidence type="ECO:0000313" key="5">
    <source>
        <dbReference type="EMBL" id="MBK1780171.1"/>
    </source>
</evidence>
<dbReference type="InterPro" id="IPR036390">
    <property type="entry name" value="WH_DNA-bd_sf"/>
</dbReference>
<dbReference type="PANTHER" id="PTHR43537:SF39">
    <property type="entry name" value="HTH-TYPE TRANSCRIPTIONAL REGULATOR MCBR"/>
    <property type="match status" value="1"/>
</dbReference>
<organism evidence="5 6">
    <name type="scientific">Advenella mandrilli</name>
    <dbReference type="NCBI Taxonomy" id="2800330"/>
    <lineage>
        <taxon>Bacteria</taxon>
        <taxon>Pseudomonadati</taxon>
        <taxon>Pseudomonadota</taxon>
        <taxon>Betaproteobacteria</taxon>
        <taxon>Burkholderiales</taxon>
        <taxon>Alcaligenaceae</taxon>
    </lineage>
</organism>
<keyword evidence="1" id="KW-0805">Transcription regulation</keyword>
<sequence>MASDMTTSRKTLSTDILNRIKEMLWTGLLMPGEHLSLRTTAESLGVSVMPVRQAIAQLVADYALEVAPNKSVKVPLLSQEVFAEITKIRLQLEGMAVEAAAQHADENLIRKITRINDQLAKEMTSSGQNKSALVLLNQKFHFVIYEAAQMPVLLKLIESMWLRIGPVLNYDLRQGSQRTTDKIAVIHHANLIKALKENDGKAAIAALHGDILSSFEYISKEKPSLFQPEQVNLNV</sequence>
<dbReference type="SMART" id="SM00345">
    <property type="entry name" value="HTH_GNTR"/>
    <property type="match status" value="1"/>
</dbReference>
<dbReference type="InterPro" id="IPR036388">
    <property type="entry name" value="WH-like_DNA-bd_sf"/>
</dbReference>
<evidence type="ECO:0000256" key="3">
    <source>
        <dbReference type="ARBA" id="ARBA00023163"/>
    </source>
</evidence>
<dbReference type="Proteomes" id="UP000635316">
    <property type="component" value="Unassembled WGS sequence"/>
</dbReference>
<feature type="domain" description="HTH gntR-type" evidence="4">
    <location>
        <begin position="10"/>
        <end position="77"/>
    </location>
</feature>
<dbReference type="Pfam" id="PF07729">
    <property type="entry name" value="FCD"/>
    <property type="match status" value="1"/>
</dbReference>
<reference evidence="5 6" key="1">
    <citation type="submission" date="2020-12" db="EMBL/GenBank/DDBJ databases">
        <authorList>
            <person name="Lu T."/>
            <person name="Wang Q."/>
            <person name="Han X."/>
        </authorList>
    </citation>
    <scope>NUCLEOTIDE SEQUENCE [LARGE SCALE GENOMIC DNA]</scope>
    <source>
        <strain evidence="5 6">WQ 585</strain>
    </source>
</reference>
<gene>
    <name evidence="5" type="ORF">JHL22_02975</name>
</gene>
<evidence type="ECO:0000256" key="2">
    <source>
        <dbReference type="ARBA" id="ARBA00023125"/>
    </source>
</evidence>
<dbReference type="InterPro" id="IPR000524">
    <property type="entry name" value="Tscrpt_reg_HTH_GntR"/>
</dbReference>
<evidence type="ECO:0000256" key="1">
    <source>
        <dbReference type="ARBA" id="ARBA00023015"/>
    </source>
</evidence>
<keyword evidence="3" id="KW-0804">Transcription</keyword>
<dbReference type="InterPro" id="IPR008920">
    <property type="entry name" value="TF_FadR/GntR_C"/>
</dbReference>
<keyword evidence="6" id="KW-1185">Reference proteome</keyword>
<evidence type="ECO:0000313" key="6">
    <source>
        <dbReference type="Proteomes" id="UP000635316"/>
    </source>
</evidence>
<accession>A0ABS1E9P7</accession>
<protein>
    <submittedName>
        <fullName evidence="5">GntR family transcriptional regulator</fullName>
    </submittedName>
</protein>
<dbReference type="SUPFAM" id="SSF48008">
    <property type="entry name" value="GntR ligand-binding domain-like"/>
    <property type="match status" value="1"/>
</dbReference>
<dbReference type="SMART" id="SM00895">
    <property type="entry name" value="FCD"/>
    <property type="match status" value="1"/>
</dbReference>
<dbReference type="InterPro" id="IPR011711">
    <property type="entry name" value="GntR_C"/>
</dbReference>
<dbReference type="PROSITE" id="PS50949">
    <property type="entry name" value="HTH_GNTR"/>
    <property type="match status" value="1"/>
</dbReference>
<evidence type="ECO:0000259" key="4">
    <source>
        <dbReference type="PROSITE" id="PS50949"/>
    </source>
</evidence>
<dbReference type="SUPFAM" id="SSF46785">
    <property type="entry name" value="Winged helix' DNA-binding domain"/>
    <property type="match status" value="1"/>
</dbReference>
<proteinExistence type="predicted"/>
<comment type="caution">
    <text evidence="5">The sequence shown here is derived from an EMBL/GenBank/DDBJ whole genome shotgun (WGS) entry which is preliminary data.</text>
</comment>